<keyword evidence="3" id="KW-1185">Reference proteome</keyword>
<dbReference type="AlphaFoldDB" id="A0A7H9HSJ9"/>
<name>A0A7H9HSJ9_9SACH</name>
<dbReference type="SUPFAM" id="SSF52540">
    <property type="entry name" value="P-loop containing nucleoside triphosphate hydrolases"/>
    <property type="match status" value="1"/>
</dbReference>
<accession>A0A7H9HSJ9</accession>
<dbReference type="Pfam" id="PF00271">
    <property type="entry name" value="Helicase_C"/>
    <property type="match status" value="1"/>
</dbReference>
<dbReference type="Gene3D" id="3.40.50.300">
    <property type="entry name" value="P-loop containing nucleotide triphosphate hydrolases"/>
    <property type="match status" value="1"/>
</dbReference>
<dbReference type="InterPro" id="IPR001650">
    <property type="entry name" value="Helicase_C-like"/>
</dbReference>
<feature type="domain" description="Helicase C-terminal" evidence="1">
    <location>
        <begin position="3"/>
        <end position="46"/>
    </location>
</feature>
<evidence type="ECO:0000313" key="2">
    <source>
        <dbReference type="EMBL" id="QLQ79355.1"/>
    </source>
</evidence>
<reference evidence="2 3" key="1">
    <citation type="submission" date="2020-06" db="EMBL/GenBank/DDBJ databases">
        <title>The yeast mating-type switching endonuclease HO is a domesticated member of an unorthodox homing genetic element family.</title>
        <authorList>
            <person name="Coughlan A.Y."/>
            <person name="Lombardi L."/>
            <person name="Braun-Galleani S."/>
            <person name="Martos A.R."/>
            <person name="Galeote V."/>
            <person name="Bigey F."/>
            <person name="Dequin S."/>
            <person name="Byrne K.P."/>
            <person name="Wolfe K.H."/>
        </authorList>
    </citation>
    <scope>NUCLEOTIDE SEQUENCE [LARGE SCALE GENOMIC DNA]</scope>
    <source>
        <strain evidence="2 3">CBS2947</strain>
    </source>
</reference>
<dbReference type="CDD" id="cd18785">
    <property type="entry name" value="SF2_C"/>
    <property type="match status" value="1"/>
</dbReference>
<gene>
    <name evidence="2" type="ORF">HG537_0B07030</name>
</gene>
<dbReference type="Proteomes" id="UP000510647">
    <property type="component" value="Chromosome 2"/>
</dbReference>
<proteinExistence type="predicted"/>
<protein>
    <recommendedName>
        <fullName evidence="1">Helicase C-terminal domain-containing protein</fullName>
    </recommendedName>
</protein>
<sequence length="458" mass="53218">MADKNSQVLLGTKLVTEGIDIRNLRMVIMMDCRPSIIEFIQAAGRLRSSGMFYLLSGTGARGESAEGKSDHPAVPLLEEGCVDEQMASFYGLGAQVAPGRHAEVLLAESQKLVASHRTAMEMLEREQETNVRKRAAEVPESLALERKKIKRDFHLLQYTDILLYIGLPEDMTAALFLHGIEIQFCPSDTFTRKEGCRNCLKDYDLCVCAGGKCKSCVQIACEALALQRMLMDDKEYSGYLEDITPYREDPVGYLEKALRDKDMLQRQVMKKYQWFRAFVCERKKIVASESRRGVEGSPQFSQPAKVIRDIYSDAWRPLRDDKLDVLEYFWSWEKKRCENVWKDEYTHCGPSFVEMMQEHGTFERIYHHTSARLQGDLYVTAQYWNVHKWHRDEYSRLRIRFENECGNKLGIPSWDIYLAMVIGMFYNLELRTRIAQLIEQISDVWLIPHWLRLQTCPW</sequence>
<evidence type="ECO:0000259" key="1">
    <source>
        <dbReference type="Pfam" id="PF00271"/>
    </source>
</evidence>
<evidence type="ECO:0000313" key="3">
    <source>
        <dbReference type="Proteomes" id="UP000510647"/>
    </source>
</evidence>
<dbReference type="InterPro" id="IPR027417">
    <property type="entry name" value="P-loop_NTPase"/>
</dbReference>
<dbReference type="EMBL" id="CP059268">
    <property type="protein sequence ID" value="QLQ79355.1"/>
    <property type="molecule type" value="Genomic_DNA"/>
</dbReference>
<organism evidence="2 3">
    <name type="scientific">Torulaspora globosa</name>
    <dbReference type="NCBI Taxonomy" id="48254"/>
    <lineage>
        <taxon>Eukaryota</taxon>
        <taxon>Fungi</taxon>
        <taxon>Dikarya</taxon>
        <taxon>Ascomycota</taxon>
        <taxon>Saccharomycotina</taxon>
        <taxon>Saccharomycetes</taxon>
        <taxon>Saccharomycetales</taxon>
        <taxon>Saccharomycetaceae</taxon>
        <taxon>Torulaspora</taxon>
    </lineage>
</organism>
<dbReference type="OrthoDB" id="4060407at2759"/>